<reference evidence="3 4" key="1">
    <citation type="journal article" date="2016" name="Mol. Biol. Evol.">
        <title>Comparative Genomics of Early-Diverging Mushroom-Forming Fungi Provides Insights into the Origins of Lignocellulose Decay Capabilities.</title>
        <authorList>
            <person name="Nagy L.G."/>
            <person name="Riley R."/>
            <person name="Tritt A."/>
            <person name="Adam C."/>
            <person name="Daum C."/>
            <person name="Floudas D."/>
            <person name="Sun H."/>
            <person name="Yadav J.S."/>
            <person name="Pangilinan J."/>
            <person name="Larsson K.H."/>
            <person name="Matsuura K."/>
            <person name="Barry K."/>
            <person name="Labutti K."/>
            <person name="Kuo R."/>
            <person name="Ohm R.A."/>
            <person name="Bhattacharya S.S."/>
            <person name="Shirouzu T."/>
            <person name="Yoshinaga Y."/>
            <person name="Martin F.M."/>
            <person name="Grigoriev I.V."/>
            <person name="Hibbett D.S."/>
        </authorList>
    </citation>
    <scope>NUCLEOTIDE SEQUENCE [LARGE SCALE GENOMIC DNA]</scope>
    <source>
        <strain evidence="3 4">HHB14362 ss-1</strain>
    </source>
</reference>
<proteinExistence type="predicted"/>
<dbReference type="Gene3D" id="1.20.1280.50">
    <property type="match status" value="1"/>
</dbReference>
<name>A0A165QRD7_9AGAM</name>
<evidence type="ECO:0000313" key="3">
    <source>
        <dbReference type="EMBL" id="KZT22769.1"/>
    </source>
</evidence>
<evidence type="ECO:0000313" key="4">
    <source>
        <dbReference type="Proteomes" id="UP000076761"/>
    </source>
</evidence>
<dbReference type="PROSITE" id="PS50181">
    <property type="entry name" value="FBOX"/>
    <property type="match status" value="1"/>
</dbReference>
<dbReference type="SMART" id="SM00256">
    <property type="entry name" value="FBOX"/>
    <property type="match status" value="1"/>
</dbReference>
<dbReference type="InterPro" id="IPR001810">
    <property type="entry name" value="F-box_dom"/>
</dbReference>
<organism evidence="3 4">
    <name type="scientific">Neolentinus lepideus HHB14362 ss-1</name>
    <dbReference type="NCBI Taxonomy" id="1314782"/>
    <lineage>
        <taxon>Eukaryota</taxon>
        <taxon>Fungi</taxon>
        <taxon>Dikarya</taxon>
        <taxon>Basidiomycota</taxon>
        <taxon>Agaricomycotina</taxon>
        <taxon>Agaricomycetes</taxon>
        <taxon>Gloeophyllales</taxon>
        <taxon>Gloeophyllaceae</taxon>
        <taxon>Neolentinus</taxon>
    </lineage>
</organism>
<feature type="compositionally biased region" description="Basic residues" evidence="1">
    <location>
        <begin position="1"/>
        <end position="12"/>
    </location>
</feature>
<dbReference type="CDD" id="cd09917">
    <property type="entry name" value="F-box_SF"/>
    <property type="match status" value="1"/>
</dbReference>
<dbReference type="InterPro" id="IPR036047">
    <property type="entry name" value="F-box-like_dom_sf"/>
</dbReference>
<evidence type="ECO:0000259" key="2">
    <source>
        <dbReference type="PROSITE" id="PS50181"/>
    </source>
</evidence>
<feature type="domain" description="F-box" evidence="2">
    <location>
        <begin position="72"/>
        <end position="121"/>
    </location>
</feature>
<dbReference type="STRING" id="1314782.A0A165QRD7"/>
<dbReference type="OrthoDB" id="2322499at2759"/>
<dbReference type="Pfam" id="PF00646">
    <property type="entry name" value="F-box"/>
    <property type="match status" value="1"/>
</dbReference>
<sequence>MTTRRSTRKRVKPTITDPELAGDEEDVSDHDTAQPDPKRRKQAVTMVGSRAREKKRRNSNTTGLKKRVPGESLGLSDMPLDVLIEIFSYSHPLDVLHLARCSKSWRAALMNRNSAFLWRAAIANLTVRQGLPSCPSDLHEPKYVNLLFEFHCTFCHGPTIDFPQWGLRVKCCRKCMKTQLLTESQAQELLPRSFRNLESGLSLSRITSSIPGHDFKGIYIASLAGQNLNLLLRSTTYYLKSDIIALSEELKKLTYVEEAPHEEDRDLREFADRWTSREMYRVERFKEQEFHAILPEKLTRVAICDMTLRLGSTVTAMNASPMPWMGNSDITCRILYKLRELGYDEVIEEMTYNEKKEFDQHPSIKEPKELTERVWSGVKWKTIEFMEALKAKHQAEKWTKFLPKRLIVLKKVLKDYYATRAETEMVPSPADILFMEDFLSIVYAPKDVQVTESSFIHAVARLPELSELWRASVCRKLSALLPESSNEQNHERVALATSQFLCPCRGTIPLTFEQMYVHSCMTDWNWLVKCEPPLPGAAPEVCCSFFRAIPWGSAHLDKLTFDVNASKHARHIVEICGKNPDITTAAEMDQLHVRFECFQCPFTSQGFKKRAGLTWRHAVSLTALLTSSRQQNLRPSAKR</sequence>
<feature type="region of interest" description="Disordered" evidence="1">
    <location>
        <begin position="1"/>
        <end position="70"/>
    </location>
</feature>
<keyword evidence="4" id="KW-1185">Reference proteome</keyword>
<dbReference type="EMBL" id="KV425592">
    <property type="protein sequence ID" value="KZT22769.1"/>
    <property type="molecule type" value="Genomic_DNA"/>
</dbReference>
<dbReference type="Proteomes" id="UP000076761">
    <property type="component" value="Unassembled WGS sequence"/>
</dbReference>
<gene>
    <name evidence="3" type="ORF">NEOLEDRAFT_1149834</name>
</gene>
<dbReference type="AlphaFoldDB" id="A0A165QRD7"/>
<evidence type="ECO:0000256" key="1">
    <source>
        <dbReference type="SAM" id="MobiDB-lite"/>
    </source>
</evidence>
<accession>A0A165QRD7</accession>
<protein>
    <recommendedName>
        <fullName evidence="2">F-box domain-containing protein</fullName>
    </recommendedName>
</protein>
<dbReference type="InParanoid" id="A0A165QRD7"/>
<dbReference type="SUPFAM" id="SSF81383">
    <property type="entry name" value="F-box domain"/>
    <property type="match status" value="1"/>
</dbReference>